<dbReference type="PROSITE" id="PS51766">
    <property type="entry name" value="DOCKERIN"/>
    <property type="match status" value="1"/>
</dbReference>
<reference evidence="4" key="2">
    <citation type="submission" date="2021-04" db="EMBL/GenBank/DDBJ databases">
        <authorList>
            <person name="Gilroy R."/>
        </authorList>
    </citation>
    <scope>NUCLEOTIDE SEQUENCE</scope>
    <source>
        <strain evidence="4">421</strain>
    </source>
</reference>
<dbReference type="InterPro" id="IPR026906">
    <property type="entry name" value="LRR_5"/>
</dbReference>
<comment type="caution">
    <text evidence="4">The sequence shown here is derived from an EMBL/GenBank/DDBJ whole genome shotgun (WGS) entry which is preliminary data.</text>
</comment>
<gene>
    <name evidence="4" type="ORF">IAA48_00125</name>
</gene>
<name>A0A9D1RCB2_9FIRM</name>
<dbReference type="Pfam" id="PF00404">
    <property type="entry name" value="Dockerin_1"/>
    <property type="match status" value="1"/>
</dbReference>
<evidence type="ECO:0000313" key="4">
    <source>
        <dbReference type="EMBL" id="HIW84880.1"/>
    </source>
</evidence>
<reference evidence="4" key="1">
    <citation type="journal article" date="2021" name="PeerJ">
        <title>Extensive microbial diversity within the chicken gut microbiome revealed by metagenomics and culture.</title>
        <authorList>
            <person name="Gilroy R."/>
            <person name="Ravi A."/>
            <person name="Getino M."/>
            <person name="Pursley I."/>
            <person name="Horton D.L."/>
            <person name="Alikhan N.F."/>
            <person name="Baker D."/>
            <person name="Gharbi K."/>
            <person name="Hall N."/>
            <person name="Watson M."/>
            <person name="Adriaenssens E.M."/>
            <person name="Foster-Nyarko E."/>
            <person name="Jarju S."/>
            <person name="Secka A."/>
            <person name="Antonio M."/>
            <person name="Oren A."/>
            <person name="Chaudhuri R.R."/>
            <person name="La Ragione R."/>
            <person name="Hildebrand F."/>
            <person name="Pallen M.J."/>
        </authorList>
    </citation>
    <scope>NUCLEOTIDE SEQUENCE</scope>
    <source>
        <strain evidence="4">421</strain>
    </source>
</reference>
<organism evidence="4 5">
    <name type="scientific">Candidatus Eubacterium faecipullorum</name>
    <dbReference type="NCBI Taxonomy" id="2838571"/>
    <lineage>
        <taxon>Bacteria</taxon>
        <taxon>Bacillati</taxon>
        <taxon>Bacillota</taxon>
        <taxon>Clostridia</taxon>
        <taxon>Eubacteriales</taxon>
        <taxon>Eubacteriaceae</taxon>
        <taxon>Eubacterium</taxon>
    </lineage>
</organism>
<evidence type="ECO:0000256" key="1">
    <source>
        <dbReference type="SAM" id="MobiDB-lite"/>
    </source>
</evidence>
<evidence type="ECO:0000313" key="5">
    <source>
        <dbReference type="Proteomes" id="UP000824205"/>
    </source>
</evidence>
<dbReference type="InterPro" id="IPR016134">
    <property type="entry name" value="Dockerin_dom"/>
</dbReference>
<dbReference type="Proteomes" id="UP000824205">
    <property type="component" value="Unassembled WGS sequence"/>
</dbReference>
<dbReference type="Gene3D" id="3.80.10.10">
    <property type="entry name" value="Ribonuclease Inhibitor"/>
    <property type="match status" value="1"/>
</dbReference>
<feature type="region of interest" description="Disordered" evidence="1">
    <location>
        <begin position="37"/>
        <end position="59"/>
    </location>
</feature>
<feature type="signal peptide" evidence="2">
    <location>
        <begin position="1"/>
        <end position="27"/>
    </location>
</feature>
<sequence>MKRFLSMALSAVLAMSAFCSVGTCVLADDYEKPGSPQSTAAALNSSAGDSRQIDEGSDPSNVVSVEFTPVSGSYEIYEGTSCEVYLDSQDKEYYHYFPVFQIGDKIILHLDNGGTSEYYFDDTSDWSSSDTYIEASFNSDAGDFVTVTMSYDQSSEHWLPENEYSLTVSCCGQTASATVKILENPVSSIEFVPATELIYYENVNGYFANDNSGESYFYYYPRTFVAGDMLRVSYASGSEAEYTFTENGSFESSGSLPIAADDVLFYTDQYTQHWSVESGGSYIVSYLGRTCTVSVTITDTETADGFVYVVLQDGSARLVSYSGSQTVVDIPSTLGGHTLVSIGERAFENGFGITEVTVPSGVTAIGDFAFASCTDLAVINLPGSLSSVGRYAFYYCTALADVYYGAGEAQWNAVAIGTGNSCLTDADIHFEITVIVGDVDGDGELTDWDAIVLNRYLAGWEVEMNSAAADTDGDGELTDWDAIVLERYLAGWDIELNQ</sequence>
<evidence type="ECO:0000256" key="2">
    <source>
        <dbReference type="SAM" id="SignalP"/>
    </source>
</evidence>
<proteinExistence type="predicted"/>
<dbReference type="InterPro" id="IPR032675">
    <property type="entry name" value="LRR_dom_sf"/>
</dbReference>
<dbReference type="GO" id="GO:0004553">
    <property type="term" value="F:hydrolase activity, hydrolyzing O-glycosyl compounds"/>
    <property type="evidence" value="ECO:0007669"/>
    <property type="project" value="InterPro"/>
</dbReference>
<feature type="compositionally biased region" description="Polar residues" evidence="1">
    <location>
        <begin position="37"/>
        <end position="49"/>
    </location>
</feature>
<dbReference type="AlphaFoldDB" id="A0A9D1RCB2"/>
<keyword evidence="2" id="KW-0732">Signal</keyword>
<dbReference type="InterPro" id="IPR002105">
    <property type="entry name" value="Dockerin_1_rpt"/>
</dbReference>
<dbReference type="EMBL" id="DXGE01000001">
    <property type="protein sequence ID" value="HIW84880.1"/>
    <property type="molecule type" value="Genomic_DNA"/>
</dbReference>
<protein>
    <submittedName>
        <fullName evidence="4">Leucine-rich repeat protein</fullName>
    </submittedName>
</protein>
<dbReference type="Pfam" id="PF13306">
    <property type="entry name" value="LRR_5"/>
    <property type="match status" value="1"/>
</dbReference>
<dbReference type="InterPro" id="IPR036439">
    <property type="entry name" value="Dockerin_dom_sf"/>
</dbReference>
<dbReference type="GO" id="GO:0000272">
    <property type="term" value="P:polysaccharide catabolic process"/>
    <property type="evidence" value="ECO:0007669"/>
    <property type="project" value="InterPro"/>
</dbReference>
<feature type="domain" description="Dockerin" evidence="3">
    <location>
        <begin position="432"/>
        <end position="498"/>
    </location>
</feature>
<dbReference type="Gene3D" id="1.10.1330.10">
    <property type="entry name" value="Dockerin domain"/>
    <property type="match status" value="1"/>
</dbReference>
<evidence type="ECO:0000259" key="3">
    <source>
        <dbReference type="PROSITE" id="PS51766"/>
    </source>
</evidence>
<dbReference type="CDD" id="cd14256">
    <property type="entry name" value="Dockerin_I"/>
    <property type="match status" value="1"/>
</dbReference>
<dbReference type="SUPFAM" id="SSF63446">
    <property type="entry name" value="Type I dockerin domain"/>
    <property type="match status" value="1"/>
</dbReference>
<feature type="chain" id="PRO_5039424022" evidence="2">
    <location>
        <begin position="28"/>
        <end position="498"/>
    </location>
</feature>
<accession>A0A9D1RCB2</accession>